<comment type="caution">
    <text evidence="1">The sequence shown here is derived from an EMBL/GenBank/DDBJ whole genome shotgun (WGS) entry which is preliminary data.</text>
</comment>
<evidence type="ECO:0000313" key="2">
    <source>
        <dbReference type="Proteomes" id="UP000886501"/>
    </source>
</evidence>
<gene>
    <name evidence="1" type="ORF">BDM02DRAFT_3093553</name>
</gene>
<sequence length="249" mass="27492">MSKKKSECLQSHALNVPWVQILKEKRVVLASASPRRRDILAIFGLDPEIVPPTFGENISLSQFEDLHEYPVATANFKAVEVYRRLVEQDPDDPPDLVIAADTVVLTHPPPTLSSTPYSELPGFRPDVLEKPISRDDNLRMLLDLNGSRCEVVTGVSFVYPVLEAPGYKIHSMDDRTLVTFSDNPVSLLNAYADSGEGIDRAGGFAVQGLGGMLVRKIEGDFHNVVGFPAAAFFKNLEILLEEEVDFLSI</sequence>
<evidence type="ECO:0000313" key="1">
    <source>
        <dbReference type="EMBL" id="KAF9650211.1"/>
    </source>
</evidence>
<protein>
    <submittedName>
        <fullName evidence="1">Maf/Ham1</fullName>
    </submittedName>
</protein>
<dbReference type="Proteomes" id="UP000886501">
    <property type="component" value="Unassembled WGS sequence"/>
</dbReference>
<reference evidence="1" key="2">
    <citation type="journal article" date="2020" name="Nat. Commun.">
        <title>Large-scale genome sequencing of mycorrhizal fungi provides insights into the early evolution of symbiotic traits.</title>
        <authorList>
            <person name="Miyauchi S."/>
            <person name="Kiss E."/>
            <person name="Kuo A."/>
            <person name="Drula E."/>
            <person name="Kohler A."/>
            <person name="Sanchez-Garcia M."/>
            <person name="Morin E."/>
            <person name="Andreopoulos B."/>
            <person name="Barry K.W."/>
            <person name="Bonito G."/>
            <person name="Buee M."/>
            <person name="Carver A."/>
            <person name="Chen C."/>
            <person name="Cichocki N."/>
            <person name="Clum A."/>
            <person name="Culley D."/>
            <person name="Crous P.W."/>
            <person name="Fauchery L."/>
            <person name="Girlanda M."/>
            <person name="Hayes R.D."/>
            <person name="Keri Z."/>
            <person name="LaButti K."/>
            <person name="Lipzen A."/>
            <person name="Lombard V."/>
            <person name="Magnuson J."/>
            <person name="Maillard F."/>
            <person name="Murat C."/>
            <person name="Nolan M."/>
            <person name="Ohm R.A."/>
            <person name="Pangilinan J."/>
            <person name="Pereira M.F."/>
            <person name="Perotto S."/>
            <person name="Peter M."/>
            <person name="Pfister S."/>
            <person name="Riley R."/>
            <person name="Sitrit Y."/>
            <person name="Stielow J.B."/>
            <person name="Szollosi G."/>
            <person name="Zifcakova L."/>
            <person name="Stursova M."/>
            <person name="Spatafora J.W."/>
            <person name="Tedersoo L."/>
            <person name="Vaario L.M."/>
            <person name="Yamada A."/>
            <person name="Yan M."/>
            <person name="Wang P."/>
            <person name="Xu J."/>
            <person name="Bruns T."/>
            <person name="Baldrian P."/>
            <person name="Vilgalys R."/>
            <person name="Dunand C."/>
            <person name="Henrissat B."/>
            <person name="Grigoriev I.V."/>
            <person name="Hibbett D."/>
            <person name="Nagy L.G."/>
            <person name="Martin F.M."/>
        </authorList>
    </citation>
    <scope>NUCLEOTIDE SEQUENCE</scope>
    <source>
        <strain evidence="1">P2</strain>
    </source>
</reference>
<organism evidence="1 2">
    <name type="scientific">Thelephora ganbajun</name>
    <name type="common">Ganba fungus</name>
    <dbReference type="NCBI Taxonomy" id="370292"/>
    <lineage>
        <taxon>Eukaryota</taxon>
        <taxon>Fungi</taxon>
        <taxon>Dikarya</taxon>
        <taxon>Basidiomycota</taxon>
        <taxon>Agaricomycotina</taxon>
        <taxon>Agaricomycetes</taxon>
        <taxon>Thelephorales</taxon>
        <taxon>Thelephoraceae</taxon>
        <taxon>Thelephora</taxon>
    </lineage>
</organism>
<reference evidence="1" key="1">
    <citation type="submission" date="2019-10" db="EMBL/GenBank/DDBJ databases">
        <authorList>
            <consortium name="DOE Joint Genome Institute"/>
            <person name="Kuo A."/>
            <person name="Miyauchi S."/>
            <person name="Kiss E."/>
            <person name="Drula E."/>
            <person name="Kohler A."/>
            <person name="Sanchez-Garcia M."/>
            <person name="Andreopoulos B."/>
            <person name="Barry K.W."/>
            <person name="Bonito G."/>
            <person name="Buee M."/>
            <person name="Carver A."/>
            <person name="Chen C."/>
            <person name="Cichocki N."/>
            <person name="Clum A."/>
            <person name="Culley D."/>
            <person name="Crous P.W."/>
            <person name="Fauchery L."/>
            <person name="Girlanda M."/>
            <person name="Hayes R."/>
            <person name="Keri Z."/>
            <person name="Labutti K."/>
            <person name="Lipzen A."/>
            <person name="Lombard V."/>
            <person name="Magnuson J."/>
            <person name="Maillard F."/>
            <person name="Morin E."/>
            <person name="Murat C."/>
            <person name="Nolan M."/>
            <person name="Ohm R."/>
            <person name="Pangilinan J."/>
            <person name="Pereira M."/>
            <person name="Perotto S."/>
            <person name="Peter M."/>
            <person name="Riley R."/>
            <person name="Sitrit Y."/>
            <person name="Stielow B."/>
            <person name="Szollosi G."/>
            <person name="Zifcakova L."/>
            <person name="Stursova M."/>
            <person name="Spatafora J.W."/>
            <person name="Tedersoo L."/>
            <person name="Vaario L.-M."/>
            <person name="Yamada A."/>
            <person name="Yan M."/>
            <person name="Wang P."/>
            <person name="Xu J."/>
            <person name="Bruns T."/>
            <person name="Baldrian P."/>
            <person name="Vilgalys R."/>
            <person name="Henrissat B."/>
            <person name="Grigoriev I.V."/>
            <person name="Hibbett D."/>
            <person name="Nagy L.G."/>
            <person name="Martin F.M."/>
        </authorList>
    </citation>
    <scope>NUCLEOTIDE SEQUENCE</scope>
    <source>
        <strain evidence="1">P2</strain>
    </source>
</reference>
<proteinExistence type="predicted"/>
<accession>A0ACB6ZKK9</accession>
<keyword evidence="2" id="KW-1185">Reference proteome</keyword>
<dbReference type="EMBL" id="MU117987">
    <property type="protein sequence ID" value="KAF9650211.1"/>
    <property type="molecule type" value="Genomic_DNA"/>
</dbReference>
<name>A0ACB6ZKK9_THEGA</name>